<dbReference type="Proteomes" id="UP000614272">
    <property type="component" value="Unassembled WGS sequence"/>
</dbReference>
<dbReference type="SUPFAM" id="SSF158682">
    <property type="entry name" value="TerB-like"/>
    <property type="match status" value="1"/>
</dbReference>
<accession>A0ABQ1RER6</accession>
<dbReference type="CDD" id="cd07313">
    <property type="entry name" value="terB_like_2"/>
    <property type="match status" value="1"/>
</dbReference>
<dbReference type="InterPro" id="IPR007791">
    <property type="entry name" value="DjlA_N"/>
</dbReference>
<proteinExistence type="predicted"/>
<comment type="caution">
    <text evidence="2">The sequence shown here is derived from an EMBL/GenBank/DDBJ whole genome shotgun (WGS) entry which is preliminary data.</text>
</comment>
<feature type="domain" description="Co-chaperone DjlA N-terminal" evidence="1">
    <location>
        <begin position="27"/>
        <end position="142"/>
    </location>
</feature>
<protein>
    <submittedName>
        <fullName evidence="2">Tellurium resistance terB-like protein subgroup 2</fullName>
    </submittedName>
</protein>
<sequence length="153" mass="17653">MITKLKSWLEDNLNSRPDDENELQLDLATAVLYCEVIRADHDLDEQEQALMQSMLMSQFQLCESQAKELIHSSGDEAKHAADLVSFTRLVNARCEAEQKNLILENLWQLAYADDHLDPHEEHIIRRIADLLYLPHSQFIQAKLRAQQANDEKG</sequence>
<dbReference type="Pfam" id="PF05099">
    <property type="entry name" value="TerB"/>
    <property type="match status" value="1"/>
</dbReference>
<dbReference type="Gene3D" id="1.10.3680.10">
    <property type="entry name" value="TerB-like"/>
    <property type="match status" value="1"/>
</dbReference>
<reference evidence="3" key="1">
    <citation type="journal article" date="2019" name="Int. J. Syst. Evol. Microbiol.">
        <title>The Global Catalogue of Microorganisms (GCM) 10K type strain sequencing project: providing services to taxonomists for standard genome sequencing and annotation.</title>
        <authorList>
            <consortium name="The Broad Institute Genomics Platform"/>
            <consortium name="The Broad Institute Genome Sequencing Center for Infectious Disease"/>
            <person name="Wu L."/>
            <person name="Ma J."/>
        </authorList>
    </citation>
    <scope>NUCLEOTIDE SEQUENCE [LARGE SCALE GENOMIC DNA]</scope>
    <source>
        <strain evidence="3">CGMCC 1.12923</strain>
    </source>
</reference>
<dbReference type="InterPro" id="IPR029024">
    <property type="entry name" value="TerB-like"/>
</dbReference>
<name>A0ABQ1RER6_9ALTE</name>
<keyword evidence="3" id="KW-1185">Reference proteome</keyword>
<gene>
    <name evidence="2" type="ORF">GCM10011357_23830</name>
</gene>
<evidence type="ECO:0000313" key="3">
    <source>
        <dbReference type="Proteomes" id="UP000614272"/>
    </source>
</evidence>
<dbReference type="EMBL" id="BMGJ01000009">
    <property type="protein sequence ID" value="GGD67966.1"/>
    <property type="molecule type" value="Genomic_DNA"/>
</dbReference>
<organism evidence="2 3">
    <name type="scientific">Lacimicrobium alkaliphilum</name>
    <dbReference type="NCBI Taxonomy" id="1526571"/>
    <lineage>
        <taxon>Bacteria</taxon>
        <taxon>Pseudomonadati</taxon>
        <taxon>Pseudomonadota</taxon>
        <taxon>Gammaproteobacteria</taxon>
        <taxon>Alteromonadales</taxon>
        <taxon>Alteromonadaceae</taxon>
        <taxon>Lacimicrobium</taxon>
    </lineage>
</organism>
<evidence type="ECO:0000259" key="1">
    <source>
        <dbReference type="Pfam" id="PF05099"/>
    </source>
</evidence>
<evidence type="ECO:0000313" key="2">
    <source>
        <dbReference type="EMBL" id="GGD67966.1"/>
    </source>
</evidence>
<dbReference type="RefSeq" id="WP_099035131.1">
    <property type="nucleotide sequence ID" value="NZ_BMGJ01000009.1"/>
</dbReference>